<feature type="non-terminal residue" evidence="2">
    <location>
        <position position="204"/>
    </location>
</feature>
<reference evidence="2" key="1">
    <citation type="submission" date="2022-07" db="EMBL/GenBank/DDBJ databases">
        <title>Phylogenomic reconstructions and comparative analyses of Kickxellomycotina fungi.</title>
        <authorList>
            <person name="Reynolds N.K."/>
            <person name="Stajich J.E."/>
            <person name="Barry K."/>
            <person name="Grigoriev I.V."/>
            <person name="Crous P."/>
            <person name="Smith M.E."/>
        </authorList>
    </citation>
    <scope>NUCLEOTIDE SEQUENCE</scope>
    <source>
        <strain evidence="2">RSA 861</strain>
    </source>
</reference>
<organism evidence="2 3">
    <name type="scientific">Tieghemiomyces parasiticus</name>
    <dbReference type="NCBI Taxonomy" id="78921"/>
    <lineage>
        <taxon>Eukaryota</taxon>
        <taxon>Fungi</taxon>
        <taxon>Fungi incertae sedis</taxon>
        <taxon>Zoopagomycota</taxon>
        <taxon>Kickxellomycotina</taxon>
        <taxon>Dimargaritomycetes</taxon>
        <taxon>Dimargaritales</taxon>
        <taxon>Dimargaritaceae</taxon>
        <taxon>Tieghemiomyces</taxon>
    </lineage>
</organism>
<sequence length="204" mass="22238">VEQTSVTYWATLAKFIEEHYCNKRWIEALDKLQTKGNLLKNLTRDATATRACDFMHGVTASAFWAVTLIKEYLCNFAANLQHAPLSLGNTEDLAAIYLVTKLGVKVPHLQEIAAAIKASRAFATVLGKNQRPSQPVQAAHAAGQPQVSQIKPMPASGPPLPASGVPQVESNSSNARRKRQLESLRLKNKELQAKLDALTQLGNA</sequence>
<proteinExistence type="predicted"/>
<evidence type="ECO:0000313" key="3">
    <source>
        <dbReference type="Proteomes" id="UP001150569"/>
    </source>
</evidence>
<accession>A0A9W7ZFD2</accession>
<keyword evidence="3" id="KW-1185">Reference proteome</keyword>
<comment type="caution">
    <text evidence="2">The sequence shown here is derived from an EMBL/GenBank/DDBJ whole genome shotgun (WGS) entry which is preliminary data.</text>
</comment>
<dbReference type="EMBL" id="JANBPT010001865">
    <property type="protein sequence ID" value="KAJ1904770.1"/>
    <property type="molecule type" value="Genomic_DNA"/>
</dbReference>
<feature type="region of interest" description="Disordered" evidence="1">
    <location>
        <begin position="133"/>
        <end position="185"/>
    </location>
</feature>
<gene>
    <name evidence="2" type="ORF">IWQ60_012397</name>
</gene>
<evidence type="ECO:0000313" key="2">
    <source>
        <dbReference type="EMBL" id="KAJ1904770.1"/>
    </source>
</evidence>
<name>A0A9W7ZFD2_9FUNG</name>
<protein>
    <submittedName>
        <fullName evidence="2">Uncharacterized protein</fullName>
    </submittedName>
</protein>
<evidence type="ECO:0000256" key="1">
    <source>
        <dbReference type="SAM" id="MobiDB-lite"/>
    </source>
</evidence>
<dbReference type="AlphaFoldDB" id="A0A9W7ZFD2"/>
<dbReference type="Proteomes" id="UP001150569">
    <property type="component" value="Unassembled WGS sequence"/>
</dbReference>